<protein>
    <submittedName>
        <fullName evidence="3">Tail length tape measure protein</fullName>
    </submittedName>
</protein>
<dbReference type="SUPFAM" id="SSF53955">
    <property type="entry name" value="Lysozyme-like"/>
    <property type="match status" value="1"/>
</dbReference>
<evidence type="ECO:0000313" key="3">
    <source>
        <dbReference type="EMBL" id="WLW38601.1"/>
    </source>
</evidence>
<evidence type="ECO:0000313" key="4">
    <source>
        <dbReference type="Proteomes" id="UP001229934"/>
    </source>
</evidence>
<dbReference type="EMBL" id="OQ970439">
    <property type="protein sequence ID" value="WLW38601.1"/>
    <property type="molecule type" value="Genomic_DNA"/>
</dbReference>
<keyword evidence="4" id="KW-1185">Reference proteome</keyword>
<reference evidence="3" key="1">
    <citation type="submission" date="2023-05" db="EMBL/GenBank/DDBJ databases">
        <authorList>
            <person name="van Neer V."/>
            <person name="Kempff A."/>
            <person name="Ongenae V."/>
            <person name="Claessen D."/>
            <person name="Briegel A."/>
            <person name="Rozen D."/>
        </authorList>
    </citation>
    <scope>NUCLEOTIDE SEQUENCE</scope>
</reference>
<dbReference type="InterPro" id="IPR008258">
    <property type="entry name" value="Transglycosylase_SLT_dom_1"/>
</dbReference>
<organism evidence="3 4">
    <name type="scientific">Streptomyces phage Verabelle</name>
    <dbReference type="NCBI Taxonomy" id="3065247"/>
    <lineage>
        <taxon>Viruses</taxon>
        <taxon>Duplodnaviria</taxon>
        <taxon>Heunggongvirae</taxon>
        <taxon>Uroviricota</taxon>
        <taxon>Caudoviricetes</taxon>
        <taxon>Arquatrovirinae</taxon>
        <taxon>Camvirus</taxon>
        <taxon>Camvirus verabelle</taxon>
    </lineage>
</organism>
<dbReference type="Pfam" id="PF01464">
    <property type="entry name" value="SLT"/>
    <property type="match status" value="1"/>
</dbReference>
<proteinExistence type="predicted"/>
<feature type="domain" description="Transglycosylase SLT" evidence="2">
    <location>
        <begin position="103"/>
        <end position="171"/>
    </location>
</feature>
<evidence type="ECO:0000256" key="1">
    <source>
        <dbReference type="SAM" id="MobiDB-lite"/>
    </source>
</evidence>
<dbReference type="Proteomes" id="UP001229934">
    <property type="component" value="Segment"/>
</dbReference>
<name>A0AA50F1B5_9CAUD</name>
<accession>A0AA50F1B5</accession>
<dbReference type="InterPro" id="IPR023346">
    <property type="entry name" value="Lysozyme-like_dom_sf"/>
</dbReference>
<evidence type="ECO:0000259" key="2">
    <source>
        <dbReference type="Pfam" id="PF01464"/>
    </source>
</evidence>
<sequence length="185" mass="20031">MHHPRHKAKRDGLGVASAVTALTSALSLGMLGGAALVDKVKADEPTPIHDTQPIPKVTITVTATPKPTPTPSKTGKPTPKVTPKLQTPRQLGKAAAAKRGWTGSEWTALERLWTNESDWNPDAQNPTSTAYGIAQFLDSTWSSYGAKKTSDPAKQIEAGLDYIDARYGKPSAALAFWNNRYPHWY</sequence>
<feature type="region of interest" description="Disordered" evidence="1">
    <location>
        <begin position="61"/>
        <end position="99"/>
    </location>
</feature>
<dbReference type="Gene3D" id="1.10.530.10">
    <property type="match status" value="1"/>
</dbReference>
<feature type="compositionally biased region" description="Low complexity" evidence="1">
    <location>
        <begin position="61"/>
        <end position="84"/>
    </location>
</feature>